<name>A0A7T7CEF1_9BACI</name>
<reference evidence="2 3" key="1">
    <citation type="submission" date="2020-06" db="EMBL/GenBank/DDBJ databases">
        <title>Genomic analysis of Salicibibacter sp. NKC21-4.</title>
        <authorList>
            <person name="Oh Y.J."/>
        </authorList>
    </citation>
    <scope>NUCLEOTIDE SEQUENCE [LARGE SCALE GENOMIC DNA]</scope>
    <source>
        <strain evidence="2 3">NKC21-4</strain>
    </source>
</reference>
<protein>
    <submittedName>
        <fullName evidence="2">MOSC domain-containing protein</fullName>
    </submittedName>
</protein>
<evidence type="ECO:0000259" key="1">
    <source>
        <dbReference type="PROSITE" id="PS51340"/>
    </source>
</evidence>
<sequence length="152" mass="16743">MGNQLKNIWIKLMKGGPMVPAEEAIFNKGNGIAGNANLGGRRQVTIIEEELWEEMMNELGASLDPMNRRANLLINGVSLKESRGKILHIGENSIEICGETKPCWQMDEVLPGLKDTMFPEWRGGAFGKVLTNGKIRRGDPIELVDKNDNVGG</sequence>
<evidence type="ECO:0000313" key="2">
    <source>
        <dbReference type="EMBL" id="QQK78974.1"/>
    </source>
</evidence>
<dbReference type="Pfam" id="PF03473">
    <property type="entry name" value="MOSC"/>
    <property type="match status" value="1"/>
</dbReference>
<feature type="domain" description="MOSC" evidence="1">
    <location>
        <begin position="19"/>
        <end position="144"/>
    </location>
</feature>
<dbReference type="SUPFAM" id="SSF50800">
    <property type="entry name" value="PK beta-barrel domain-like"/>
    <property type="match status" value="1"/>
</dbReference>
<dbReference type="PANTHER" id="PTHR36930:SF1">
    <property type="entry name" value="MOSC DOMAIN-CONTAINING PROTEIN"/>
    <property type="match status" value="1"/>
</dbReference>
<keyword evidence="3" id="KW-1185">Reference proteome</keyword>
<organism evidence="2 3">
    <name type="scientific">Salicibibacter cibi</name>
    <dbReference type="NCBI Taxonomy" id="2743001"/>
    <lineage>
        <taxon>Bacteria</taxon>
        <taxon>Bacillati</taxon>
        <taxon>Bacillota</taxon>
        <taxon>Bacilli</taxon>
        <taxon>Bacillales</taxon>
        <taxon>Bacillaceae</taxon>
        <taxon>Salicibibacter</taxon>
    </lineage>
</organism>
<proteinExistence type="predicted"/>
<accession>A0A7T7CEF1</accession>
<dbReference type="InterPro" id="IPR052716">
    <property type="entry name" value="MOSC_domain"/>
</dbReference>
<gene>
    <name evidence="2" type="ORF">HUG20_03000</name>
</gene>
<dbReference type="EMBL" id="CP054706">
    <property type="protein sequence ID" value="QQK78974.1"/>
    <property type="molecule type" value="Genomic_DNA"/>
</dbReference>
<dbReference type="AlphaFoldDB" id="A0A7T7CEF1"/>
<dbReference type="KEGG" id="scib:HUG20_03000"/>
<dbReference type="PANTHER" id="PTHR36930">
    <property type="entry name" value="METAL-SULFUR CLUSTER BIOSYNTHESIS PROTEINS YUAD-RELATED"/>
    <property type="match status" value="1"/>
</dbReference>
<dbReference type="InterPro" id="IPR005302">
    <property type="entry name" value="MoCF_Sase_C"/>
</dbReference>
<dbReference type="Gene3D" id="2.40.33.20">
    <property type="entry name" value="PK beta-barrel domain-like"/>
    <property type="match status" value="1"/>
</dbReference>
<dbReference type="Proteomes" id="UP000595349">
    <property type="component" value="Chromosome"/>
</dbReference>
<dbReference type="PROSITE" id="PS51340">
    <property type="entry name" value="MOSC"/>
    <property type="match status" value="1"/>
</dbReference>
<dbReference type="InterPro" id="IPR011037">
    <property type="entry name" value="Pyrv_Knase-like_insert_dom_sf"/>
</dbReference>
<dbReference type="RefSeq" id="WP_200087926.1">
    <property type="nucleotide sequence ID" value="NZ_CP054706.1"/>
</dbReference>
<dbReference type="GO" id="GO:0030151">
    <property type="term" value="F:molybdenum ion binding"/>
    <property type="evidence" value="ECO:0007669"/>
    <property type="project" value="InterPro"/>
</dbReference>
<dbReference type="GO" id="GO:0030170">
    <property type="term" value="F:pyridoxal phosphate binding"/>
    <property type="evidence" value="ECO:0007669"/>
    <property type="project" value="InterPro"/>
</dbReference>
<evidence type="ECO:0000313" key="3">
    <source>
        <dbReference type="Proteomes" id="UP000595349"/>
    </source>
</evidence>
<dbReference type="GO" id="GO:0003824">
    <property type="term" value="F:catalytic activity"/>
    <property type="evidence" value="ECO:0007669"/>
    <property type="project" value="InterPro"/>
</dbReference>